<evidence type="ECO:0000256" key="1">
    <source>
        <dbReference type="ARBA" id="ARBA00022729"/>
    </source>
</evidence>
<dbReference type="Proteomes" id="UP000824243">
    <property type="component" value="Unassembled WGS sequence"/>
</dbReference>
<keyword evidence="2" id="KW-0812">Transmembrane</keyword>
<keyword evidence="1" id="KW-0732">Signal</keyword>
<protein>
    <submittedName>
        <fullName evidence="3">DUF4352 domain-containing protein</fullName>
    </submittedName>
</protein>
<evidence type="ECO:0000313" key="4">
    <source>
        <dbReference type="Proteomes" id="UP000824243"/>
    </source>
</evidence>
<dbReference type="AlphaFoldDB" id="A0A9D1VZ98"/>
<dbReference type="Gene3D" id="2.60.40.1240">
    <property type="match status" value="1"/>
</dbReference>
<dbReference type="EMBL" id="DXFA01000188">
    <property type="protein sequence ID" value="HIX49623.1"/>
    <property type="molecule type" value="Genomic_DNA"/>
</dbReference>
<comment type="caution">
    <text evidence="3">The sequence shown here is derived from an EMBL/GenBank/DDBJ whole genome shotgun (WGS) entry which is preliminary data.</text>
</comment>
<accession>A0A9D1VZ98</accession>
<gene>
    <name evidence="3" type="ORF">H9981_11560</name>
</gene>
<reference evidence="3" key="2">
    <citation type="submission" date="2021-04" db="EMBL/GenBank/DDBJ databases">
        <authorList>
            <person name="Gilroy R."/>
        </authorList>
    </citation>
    <scope>NUCLEOTIDE SEQUENCE</scope>
    <source>
        <strain evidence="3">ChiSjej5B23-15282</strain>
    </source>
</reference>
<keyword evidence="2" id="KW-1133">Transmembrane helix</keyword>
<evidence type="ECO:0000256" key="2">
    <source>
        <dbReference type="SAM" id="Phobius"/>
    </source>
</evidence>
<reference evidence="3" key="1">
    <citation type="journal article" date="2021" name="PeerJ">
        <title>Extensive microbial diversity within the chicken gut microbiome revealed by metagenomics and culture.</title>
        <authorList>
            <person name="Gilroy R."/>
            <person name="Ravi A."/>
            <person name="Getino M."/>
            <person name="Pursley I."/>
            <person name="Horton D.L."/>
            <person name="Alikhan N.F."/>
            <person name="Baker D."/>
            <person name="Gharbi K."/>
            <person name="Hall N."/>
            <person name="Watson M."/>
            <person name="Adriaenssens E.M."/>
            <person name="Foster-Nyarko E."/>
            <person name="Jarju S."/>
            <person name="Secka A."/>
            <person name="Antonio M."/>
            <person name="Oren A."/>
            <person name="Chaudhuri R.R."/>
            <person name="La Ragione R."/>
            <person name="Hildebrand F."/>
            <person name="Pallen M.J."/>
        </authorList>
    </citation>
    <scope>NUCLEOTIDE SEQUENCE</scope>
    <source>
        <strain evidence="3">ChiSjej5B23-15282</strain>
    </source>
</reference>
<proteinExistence type="predicted"/>
<dbReference type="InterPro" id="IPR029050">
    <property type="entry name" value="Immunoprotect_excell_Ig-like"/>
</dbReference>
<keyword evidence="2" id="KW-0472">Membrane</keyword>
<organism evidence="3 4">
    <name type="scientific">Candidatus Mediterraneibacter caccavium</name>
    <dbReference type="NCBI Taxonomy" id="2838661"/>
    <lineage>
        <taxon>Bacteria</taxon>
        <taxon>Bacillati</taxon>
        <taxon>Bacillota</taxon>
        <taxon>Clostridia</taxon>
        <taxon>Lachnospirales</taxon>
        <taxon>Lachnospiraceae</taxon>
        <taxon>Mediterraneibacter</taxon>
    </lineage>
</organism>
<evidence type="ECO:0000313" key="3">
    <source>
        <dbReference type="EMBL" id="HIX49623.1"/>
    </source>
</evidence>
<feature type="transmembrane region" description="Helical" evidence="2">
    <location>
        <begin position="7"/>
        <end position="27"/>
    </location>
</feature>
<name>A0A9D1VZ98_9FIRM</name>
<sequence length="173" mass="19963">MRVTKKRVIIFFLLMIVGVLSVVRIMYVNAEQQVRQVYTYKTGETFEYKGFQIRMEADIYSAADLKSMYQEIPEEVRAENEIMIRTEMKNISDEERTFNLSPFTLQIGMEHGGSVDPYVYPYLNPGVSGNIVLGKEETKTVTLAFPIEKDAWEAGEQIKLILALYPVKYEIVL</sequence>